<organism evidence="1 2">
    <name type="scientific">Dermacentor silvarum</name>
    <name type="common">Tick</name>
    <dbReference type="NCBI Taxonomy" id="543639"/>
    <lineage>
        <taxon>Eukaryota</taxon>
        <taxon>Metazoa</taxon>
        <taxon>Ecdysozoa</taxon>
        <taxon>Arthropoda</taxon>
        <taxon>Chelicerata</taxon>
        <taxon>Arachnida</taxon>
        <taxon>Acari</taxon>
        <taxon>Parasitiformes</taxon>
        <taxon>Ixodida</taxon>
        <taxon>Ixodoidea</taxon>
        <taxon>Ixodidae</taxon>
        <taxon>Rhipicephalinae</taxon>
        <taxon>Dermacentor</taxon>
    </lineage>
</organism>
<proteinExistence type="predicted"/>
<comment type="caution">
    <text evidence="1">The sequence shown here is derived from an EMBL/GenBank/DDBJ whole genome shotgun (WGS) entry which is preliminary data.</text>
</comment>
<sequence length="482" mass="51094">MDESEDDGDPDSTPEQGRQPTRDGDTLTVHLPVPHTFRCCERGCRAAYGAAQWTSRRQSLQRHLEQEHNCRIRRTVNLCSICGATLGLRPSSHACLAAAGVSAPPVSQPHQCGQCSMSFPTRMGMSNHEQWHSRQAALAARSNLAVGAPTTSNDGAPIQDDSGTPIPEQDSTRGSPGPTGEVAERTADQSADQPADQEPLVEALRQDSSGESGEDSSWQAPTLAEQDTASSPLPSTPATPADQASPENQMAGVEGPAAGGEPPPESTGSQEGGDSQVYATQEETTGTMGPEDSTWVLREETAELRELSRLPESAGDWARFENIIDPPASHVDSSGQPQPVMAATSSSAPEGILQWNCPGIAGKVGDLRQRLRYGKLRVWALLLQETNALPPISGLSLGGRSATSAAAFGAKAAMAADIEVEGEELTAEEMARGANNVYSVPASPPTQSHYHRSRDDLGRWRGPGSHCHRMTPTPPWYGYAAA</sequence>
<accession>A0ACB8CFK3</accession>
<gene>
    <name evidence="1" type="ORF">HPB49_013758</name>
</gene>
<evidence type="ECO:0000313" key="1">
    <source>
        <dbReference type="EMBL" id="KAH7941442.1"/>
    </source>
</evidence>
<name>A0ACB8CFK3_DERSI</name>
<evidence type="ECO:0000313" key="2">
    <source>
        <dbReference type="Proteomes" id="UP000821865"/>
    </source>
</evidence>
<dbReference type="Proteomes" id="UP000821865">
    <property type="component" value="Chromosome 7"/>
</dbReference>
<reference evidence="1" key="1">
    <citation type="submission" date="2020-05" db="EMBL/GenBank/DDBJ databases">
        <title>Large-scale comparative analyses of tick genomes elucidate their genetic diversity and vector capacities.</title>
        <authorList>
            <person name="Jia N."/>
            <person name="Wang J."/>
            <person name="Shi W."/>
            <person name="Du L."/>
            <person name="Sun Y."/>
            <person name="Zhan W."/>
            <person name="Jiang J."/>
            <person name="Wang Q."/>
            <person name="Zhang B."/>
            <person name="Ji P."/>
            <person name="Sakyi L.B."/>
            <person name="Cui X."/>
            <person name="Yuan T."/>
            <person name="Jiang B."/>
            <person name="Yang W."/>
            <person name="Lam T.T.-Y."/>
            <person name="Chang Q."/>
            <person name="Ding S."/>
            <person name="Wang X."/>
            <person name="Zhu J."/>
            <person name="Ruan X."/>
            <person name="Zhao L."/>
            <person name="Wei J."/>
            <person name="Que T."/>
            <person name="Du C."/>
            <person name="Cheng J."/>
            <person name="Dai P."/>
            <person name="Han X."/>
            <person name="Huang E."/>
            <person name="Gao Y."/>
            <person name="Liu J."/>
            <person name="Shao H."/>
            <person name="Ye R."/>
            <person name="Li L."/>
            <person name="Wei W."/>
            <person name="Wang X."/>
            <person name="Wang C."/>
            <person name="Yang T."/>
            <person name="Huo Q."/>
            <person name="Li W."/>
            <person name="Guo W."/>
            <person name="Chen H."/>
            <person name="Zhou L."/>
            <person name="Ni X."/>
            <person name="Tian J."/>
            <person name="Zhou Y."/>
            <person name="Sheng Y."/>
            <person name="Liu T."/>
            <person name="Pan Y."/>
            <person name="Xia L."/>
            <person name="Li J."/>
            <person name="Zhao F."/>
            <person name="Cao W."/>
        </authorList>
    </citation>
    <scope>NUCLEOTIDE SEQUENCE</scope>
    <source>
        <strain evidence="1">Dsil-2018</strain>
    </source>
</reference>
<keyword evidence="2" id="KW-1185">Reference proteome</keyword>
<dbReference type="EMBL" id="CM023476">
    <property type="protein sequence ID" value="KAH7941442.1"/>
    <property type="molecule type" value="Genomic_DNA"/>
</dbReference>
<protein>
    <submittedName>
        <fullName evidence="1">Uncharacterized protein</fullName>
    </submittedName>
</protein>